<sequence>MKGGKVRKVQKHTRQGCGDRPQMMADGVKAGIVSPLNLWHQQYGVSFSPRRRDRLAGVLLLSVSPTGRSGPTRREPSPSQPRLQVAKLMIAAEAVVTHELTVALAYAHTRRVQSYIAYR</sequence>
<evidence type="ECO:0000313" key="3">
    <source>
        <dbReference type="Proteomes" id="UP001335648"/>
    </source>
</evidence>
<dbReference type="EMBL" id="JAULUE010002055">
    <property type="protein sequence ID" value="KAK5892750.1"/>
    <property type="molecule type" value="Genomic_DNA"/>
</dbReference>
<organism evidence="2 3">
    <name type="scientific">Champsocephalus esox</name>
    <name type="common">pike icefish</name>
    <dbReference type="NCBI Taxonomy" id="159716"/>
    <lineage>
        <taxon>Eukaryota</taxon>
        <taxon>Metazoa</taxon>
        <taxon>Chordata</taxon>
        <taxon>Craniata</taxon>
        <taxon>Vertebrata</taxon>
        <taxon>Euteleostomi</taxon>
        <taxon>Actinopterygii</taxon>
        <taxon>Neopterygii</taxon>
        <taxon>Teleostei</taxon>
        <taxon>Neoteleostei</taxon>
        <taxon>Acanthomorphata</taxon>
        <taxon>Eupercaria</taxon>
        <taxon>Perciformes</taxon>
        <taxon>Notothenioidei</taxon>
        <taxon>Channichthyidae</taxon>
        <taxon>Champsocephalus</taxon>
    </lineage>
</organism>
<name>A0AAN8BWK5_9TELE</name>
<evidence type="ECO:0000256" key="1">
    <source>
        <dbReference type="SAM" id="MobiDB-lite"/>
    </source>
</evidence>
<accession>A0AAN8BWK5</accession>
<feature type="compositionally biased region" description="Basic residues" evidence="1">
    <location>
        <begin position="1"/>
        <end position="14"/>
    </location>
</feature>
<protein>
    <submittedName>
        <fullName evidence="2">Uncharacterized protein</fullName>
    </submittedName>
</protein>
<dbReference type="AlphaFoldDB" id="A0AAN8BWK5"/>
<comment type="caution">
    <text evidence="2">The sequence shown here is derived from an EMBL/GenBank/DDBJ whole genome shotgun (WGS) entry which is preliminary data.</text>
</comment>
<keyword evidence="3" id="KW-1185">Reference proteome</keyword>
<dbReference type="Proteomes" id="UP001335648">
    <property type="component" value="Unassembled WGS sequence"/>
</dbReference>
<feature type="region of interest" description="Disordered" evidence="1">
    <location>
        <begin position="1"/>
        <end position="23"/>
    </location>
</feature>
<gene>
    <name evidence="2" type="ORF">CesoFtcFv8_013102</name>
</gene>
<feature type="region of interest" description="Disordered" evidence="1">
    <location>
        <begin position="62"/>
        <end position="82"/>
    </location>
</feature>
<proteinExistence type="predicted"/>
<reference evidence="2 3" key="1">
    <citation type="journal article" date="2023" name="Mol. Biol. Evol.">
        <title>Genomics of Secondarily Temperate Adaptation in the Only Non-Antarctic Icefish.</title>
        <authorList>
            <person name="Rivera-Colon A.G."/>
            <person name="Rayamajhi N."/>
            <person name="Minhas B.F."/>
            <person name="Madrigal G."/>
            <person name="Bilyk K.T."/>
            <person name="Yoon V."/>
            <person name="Hune M."/>
            <person name="Gregory S."/>
            <person name="Cheng C.H.C."/>
            <person name="Catchen J.M."/>
        </authorList>
    </citation>
    <scope>NUCLEOTIDE SEQUENCE [LARGE SCALE GENOMIC DNA]</scope>
    <source>
        <strain evidence="2">JC2023a</strain>
    </source>
</reference>
<evidence type="ECO:0000313" key="2">
    <source>
        <dbReference type="EMBL" id="KAK5892750.1"/>
    </source>
</evidence>